<feature type="transmembrane region" description="Helical" evidence="6">
    <location>
        <begin position="238"/>
        <end position="267"/>
    </location>
</feature>
<dbReference type="Pfam" id="PF01594">
    <property type="entry name" value="AI-2E_transport"/>
    <property type="match status" value="1"/>
</dbReference>
<evidence type="ECO:0000256" key="3">
    <source>
        <dbReference type="ARBA" id="ARBA00022692"/>
    </source>
</evidence>
<keyword evidence="4 6" id="KW-1133">Transmembrane helix</keyword>
<keyword evidence="5 6" id="KW-0472">Membrane</keyword>
<evidence type="ECO:0000256" key="1">
    <source>
        <dbReference type="ARBA" id="ARBA00004141"/>
    </source>
</evidence>
<feature type="transmembrane region" description="Helical" evidence="6">
    <location>
        <begin position="14"/>
        <end position="43"/>
    </location>
</feature>
<feature type="transmembrane region" description="Helical" evidence="6">
    <location>
        <begin position="312"/>
        <end position="335"/>
    </location>
</feature>
<dbReference type="PANTHER" id="PTHR21716:SF4">
    <property type="entry name" value="TRANSMEMBRANE PROTEIN 245"/>
    <property type="match status" value="1"/>
</dbReference>
<feature type="transmembrane region" description="Helical" evidence="6">
    <location>
        <begin position="63"/>
        <end position="84"/>
    </location>
</feature>
<evidence type="ECO:0000313" key="8">
    <source>
        <dbReference type="Proteomes" id="UP000830116"/>
    </source>
</evidence>
<protein>
    <submittedName>
        <fullName evidence="7">AI-2E family transporter</fullName>
    </submittedName>
</protein>
<proteinExistence type="inferred from homology"/>
<accession>A0ABY4CA84</accession>
<sequence>MIEILKARGLFVNWLLFLFLLVLFVIINIPFVVPLVLAGIFALGMNDLIYRISDRTKINRKTLIVFFIIGGFIGFWLPISLAIYRLVTSLSQPQTIEKDKILQQVQSLKEFVLNGAQRVSDLTGADLMTPMRDFAEGSLKKIGTILLNFSTELLAQLPQIVVSSVVFIAALSVLLWKAPRVKDWILKYSPLNPEMTEPVIRIFKKSCSLTLFSTLVIGLIQATVVGLGSVIFGEGDFWLVITLTFFLSFIPVIGAAPVAFALAVLAFVGNRPGAAAGLVVVGLIAGSIDNILRPYMVGGEEDISVVVAFTSVVGAIIIMGIPGLLIGPVIMNLFVRISPLLLKVRDN</sequence>
<feature type="transmembrane region" description="Helical" evidence="6">
    <location>
        <begin position="157"/>
        <end position="176"/>
    </location>
</feature>
<dbReference type="PANTHER" id="PTHR21716">
    <property type="entry name" value="TRANSMEMBRANE PROTEIN"/>
    <property type="match status" value="1"/>
</dbReference>
<comment type="subcellular location">
    <subcellularLocation>
        <location evidence="1">Membrane</location>
        <topology evidence="1">Multi-pass membrane protein</topology>
    </subcellularLocation>
</comment>
<feature type="transmembrane region" description="Helical" evidence="6">
    <location>
        <begin position="209"/>
        <end position="232"/>
    </location>
</feature>
<reference evidence="7" key="1">
    <citation type="submission" date="2022-03" db="EMBL/GenBank/DDBJ databases">
        <title>Genome Identification and Characterization of new species Bdellovibrio reynosense LBG001 sp. nov. from a Mexico soil sample.</title>
        <authorList>
            <person name="Camilli A."/>
            <person name="Ajao Y."/>
            <person name="Guo X."/>
        </authorList>
    </citation>
    <scope>NUCLEOTIDE SEQUENCE</scope>
    <source>
        <strain evidence="7">LBG001</strain>
    </source>
</reference>
<dbReference type="InterPro" id="IPR002549">
    <property type="entry name" value="AI-2E-like"/>
</dbReference>
<keyword evidence="3 6" id="KW-0812">Transmembrane</keyword>
<dbReference type="Proteomes" id="UP000830116">
    <property type="component" value="Chromosome"/>
</dbReference>
<evidence type="ECO:0000256" key="6">
    <source>
        <dbReference type="SAM" id="Phobius"/>
    </source>
</evidence>
<name>A0ABY4CA84_9BACT</name>
<dbReference type="EMBL" id="CP093442">
    <property type="protein sequence ID" value="UOF01881.1"/>
    <property type="molecule type" value="Genomic_DNA"/>
</dbReference>
<organism evidence="7 8">
    <name type="scientific">Bdellovibrio reynosensis</name>
    <dbReference type="NCBI Taxonomy" id="2835041"/>
    <lineage>
        <taxon>Bacteria</taxon>
        <taxon>Pseudomonadati</taxon>
        <taxon>Bdellovibrionota</taxon>
        <taxon>Bdellovibrionia</taxon>
        <taxon>Bdellovibrionales</taxon>
        <taxon>Pseudobdellovibrionaceae</taxon>
        <taxon>Bdellovibrio</taxon>
    </lineage>
</organism>
<gene>
    <name evidence="7" type="ORF">MNR06_02795</name>
</gene>
<feature type="transmembrane region" description="Helical" evidence="6">
    <location>
        <begin position="274"/>
        <end position="292"/>
    </location>
</feature>
<evidence type="ECO:0000256" key="5">
    <source>
        <dbReference type="ARBA" id="ARBA00023136"/>
    </source>
</evidence>
<evidence type="ECO:0000256" key="2">
    <source>
        <dbReference type="ARBA" id="ARBA00009773"/>
    </source>
</evidence>
<keyword evidence="8" id="KW-1185">Reference proteome</keyword>
<evidence type="ECO:0000313" key="7">
    <source>
        <dbReference type="EMBL" id="UOF01881.1"/>
    </source>
</evidence>
<dbReference type="RefSeq" id="WP_243538501.1">
    <property type="nucleotide sequence ID" value="NZ_CP093442.1"/>
</dbReference>
<comment type="similarity">
    <text evidence="2">Belongs to the autoinducer-2 exporter (AI-2E) (TC 2.A.86) family.</text>
</comment>
<evidence type="ECO:0000256" key="4">
    <source>
        <dbReference type="ARBA" id="ARBA00022989"/>
    </source>
</evidence>